<evidence type="ECO:0000256" key="7">
    <source>
        <dbReference type="ARBA" id="ARBA00023277"/>
    </source>
</evidence>
<keyword evidence="9" id="KW-0624">Polysaccharide degradation</keyword>
<keyword evidence="7" id="KW-0119">Carbohydrate metabolism</keyword>
<evidence type="ECO:0000256" key="6">
    <source>
        <dbReference type="ARBA" id="ARBA00023180"/>
    </source>
</evidence>
<keyword evidence="5" id="KW-0136">Cellulose degradation</keyword>
<evidence type="ECO:0000256" key="5">
    <source>
        <dbReference type="ARBA" id="ARBA00023001"/>
    </source>
</evidence>
<dbReference type="PANTHER" id="PTHR33753:SF1">
    <property type="entry name" value="ENDO-BETA-1,4-GLUCANASE CELB"/>
    <property type="match status" value="1"/>
</dbReference>
<dbReference type="InterPro" id="IPR001722">
    <property type="entry name" value="Glyco_hydro_7"/>
</dbReference>
<reference evidence="11 12" key="1">
    <citation type="journal article" date="2024" name="Front Chem Biol">
        <title>Unveiling the potential of Daldinia eschscholtzii MFLUCC 19-0629 through bioactivity and bioinformatics studies for enhanced sustainable agriculture production.</title>
        <authorList>
            <person name="Brooks S."/>
            <person name="Weaver J.A."/>
            <person name="Klomchit A."/>
            <person name="Alharthi S.A."/>
            <person name="Onlamun T."/>
            <person name="Nurani R."/>
            <person name="Vong T.K."/>
            <person name="Alberti F."/>
            <person name="Greco C."/>
        </authorList>
    </citation>
    <scope>NUCLEOTIDE SEQUENCE [LARGE SCALE GENOMIC DNA]</scope>
    <source>
        <strain evidence="11">MFLUCC 19-0629</strain>
    </source>
</reference>
<keyword evidence="4" id="KW-0378">Hydrolase</keyword>
<comment type="caution">
    <text evidence="11">The sequence shown here is derived from an EMBL/GenBank/DDBJ whole genome shotgun (WGS) entry which is preliminary data.</text>
</comment>
<dbReference type="GO" id="GO:0030245">
    <property type="term" value="P:cellulose catabolic process"/>
    <property type="evidence" value="ECO:0007669"/>
    <property type="project" value="UniProtKB-KW"/>
</dbReference>
<accession>A0AAX6MAX1</accession>
<evidence type="ECO:0000313" key="11">
    <source>
        <dbReference type="EMBL" id="KAK6949342.1"/>
    </source>
</evidence>
<proteinExistence type="inferred from homology"/>
<gene>
    <name evidence="11" type="ORF">Daesc_009417</name>
</gene>
<comment type="similarity">
    <text evidence="2">Belongs to the glycosyl hydrolase 7 (cellulase C) family.</text>
</comment>
<dbReference type="EMBL" id="JBANMG010000009">
    <property type="protein sequence ID" value="KAK6949342.1"/>
    <property type="molecule type" value="Genomic_DNA"/>
</dbReference>
<feature type="region of interest" description="Disordered" evidence="10">
    <location>
        <begin position="1"/>
        <end position="45"/>
    </location>
</feature>
<comment type="catalytic activity">
    <reaction evidence="1">
        <text>Endohydrolysis of (1-&gt;4)-beta-D-glucosidic linkages in cellulose, lichenin and cereal beta-D-glucans.</text>
        <dbReference type="EC" id="3.2.1.4"/>
    </reaction>
</comment>
<name>A0AAX6MAX1_9PEZI</name>
<evidence type="ECO:0000256" key="2">
    <source>
        <dbReference type="ARBA" id="ARBA00006044"/>
    </source>
</evidence>
<feature type="region of interest" description="Disordered" evidence="10">
    <location>
        <begin position="394"/>
        <end position="413"/>
    </location>
</feature>
<keyword evidence="12" id="KW-1185">Reference proteome</keyword>
<evidence type="ECO:0000256" key="4">
    <source>
        <dbReference type="ARBA" id="ARBA00022801"/>
    </source>
</evidence>
<dbReference type="InterPro" id="IPR013320">
    <property type="entry name" value="ConA-like_dom_sf"/>
</dbReference>
<dbReference type="SUPFAM" id="SSF49899">
    <property type="entry name" value="Concanavalin A-like lectins/glucanases"/>
    <property type="match status" value="1"/>
</dbReference>
<dbReference type="AlphaFoldDB" id="A0AAX6MAX1"/>
<evidence type="ECO:0000256" key="9">
    <source>
        <dbReference type="ARBA" id="ARBA00023326"/>
    </source>
</evidence>
<sequence>MSKIGNQPEGSGQNPLVSSDEAIRPRVNDFMEEPLGAGNRNVMLPDKSTDEDLAVKDSQKRMEEYIENIGLVGSLLTGRAFAQSSEEHPPLTTWKCTTSGGCVQQNTSVVLDKDSKYAQGAAGSRTAADYAAMGVSTSGDAVTLYHYVKSGSTLNPASPRIYLLDAEGKYVMMNLLNQELSVDVDYSAVPCGENGAFYLSEMKADGGGSSGGAAAGQGYCDAQCQGYCCNEMDILEANAKATAMTPHPCNGNNCDKAGCGYNPYASGQRNLWATGGSVDTNKPFTVVTQFVGSSTLTQITRTYIQNGKQVNGGSIGSCNDGSGGLSGMGQALGRGMVLAMSIWNDPAQQMSWLDAGNNGPCNIQESTPANIQAQHPDTHVIFSNIRWGDIGSTTKGAVSRSPPTETHPAISSESPNLETIIIPTEEQSCDHAADQVPQSGTNSNVLIQNDINHIPPPDELNGHSIQPPFGKNGCPFLDNPMSEVYIPPTQLFRKLDAYMDSMSNRRDSNSVEEDVQIDQSLKQAIQSFTAPWLPLIASRIHLTVGEVEEFIRESWRITRKDMLKVVNRTSYRSALTLYLFAQTPIPVGISEDEELDGISGLVCTQTALLQIQRLREQQQGHRIHATEGSGALTNPVPDANLLKTFFDFECRVHWAAVTWDTSNSLTYNIRTSLTSGLNGGCSEPAWRLARTFLLGSFHPRTDHWRTSGFDISDDVASQIITAAAVSMLYVWKNISSLKEALREGVEEEAVLFVWSAVQDASNMFRTSIRPLLNNIERRLHFLDQVSRFTWYEVNLQYNLGILTLSNALESASRTDLLSQITKERQDAEHESFNILKFGLDNRYTIYGRRRESNTANSSTSSDSFEDHIVVSLIALDPYPSYVVSTVLLINKAISREYRQGKIKHETYSYLLDILLKVIDQLPQSSKTVQAARQTLKQTLHIADDMVDG</sequence>
<dbReference type="Proteomes" id="UP001369815">
    <property type="component" value="Unassembled WGS sequence"/>
</dbReference>
<feature type="compositionally biased region" description="Polar residues" evidence="10">
    <location>
        <begin position="1"/>
        <end position="17"/>
    </location>
</feature>
<organism evidence="11 12">
    <name type="scientific">Daldinia eschscholtzii</name>
    <dbReference type="NCBI Taxonomy" id="292717"/>
    <lineage>
        <taxon>Eukaryota</taxon>
        <taxon>Fungi</taxon>
        <taxon>Dikarya</taxon>
        <taxon>Ascomycota</taxon>
        <taxon>Pezizomycotina</taxon>
        <taxon>Sordariomycetes</taxon>
        <taxon>Xylariomycetidae</taxon>
        <taxon>Xylariales</taxon>
        <taxon>Hypoxylaceae</taxon>
        <taxon>Daldinia</taxon>
    </lineage>
</organism>
<dbReference type="GO" id="GO:0008810">
    <property type="term" value="F:cellulase activity"/>
    <property type="evidence" value="ECO:0007669"/>
    <property type="project" value="UniProtKB-EC"/>
</dbReference>
<evidence type="ECO:0000256" key="3">
    <source>
        <dbReference type="ARBA" id="ARBA00012601"/>
    </source>
</evidence>
<evidence type="ECO:0000256" key="10">
    <source>
        <dbReference type="SAM" id="MobiDB-lite"/>
    </source>
</evidence>
<evidence type="ECO:0000313" key="12">
    <source>
        <dbReference type="Proteomes" id="UP001369815"/>
    </source>
</evidence>
<keyword evidence="8" id="KW-0326">Glycosidase</keyword>
<dbReference type="Gene3D" id="2.70.100.10">
    <property type="entry name" value="Glycoside hydrolase, family 7, domain"/>
    <property type="match status" value="1"/>
</dbReference>
<dbReference type="Pfam" id="PF00840">
    <property type="entry name" value="Glyco_hydro_7"/>
    <property type="match status" value="3"/>
</dbReference>
<protein>
    <recommendedName>
        <fullName evidence="3">cellulase</fullName>
        <ecNumber evidence="3">3.2.1.4</ecNumber>
    </recommendedName>
</protein>
<keyword evidence="6" id="KW-0325">Glycoprotein</keyword>
<dbReference type="InterPro" id="IPR037019">
    <property type="entry name" value="Glyco_hydro_7_sf"/>
</dbReference>
<dbReference type="PANTHER" id="PTHR33753">
    <property type="entry name" value="1,4-BETA-D-GLUCAN CELLOBIOHYDROLASE B"/>
    <property type="match status" value="1"/>
</dbReference>
<dbReference type="EC" id="3.2.1.4" evidence="3"/>
<evidence type="ECO:0000256" key="8">
    <source>
        <dbReference type="ARBA" id="ARBA00023295"/>
    </source>
</evidence>
<evidence type="ECO:0000256" key="1">
    <source>
        <dbReference type="ARBA" id="ARBA00000966"/>
    </source>
</evidence>